<reference evidence="2" key="2">
    <citation type="journal article" date="2023" name="Int. J. Mol. Sci.">
        <title>De Novo Assembly and Annotation of 11 Diverse Shrub Willow (Salix) Genomes Reveals Novel Gene Organization in Sex-Linked Regions.</title>
        <authorList>
            <person name="Hyden B."/>
            <person name="Feng K."/>
            <person name="Yates T.B."/>
            <person name="Jawdy S."/>
            <person name="Cereghino C."/>
            <person name="Smart L.B."/>
            <person name="Muchero W."/>
        </authorList>
    </citation>
    <scope>NUCLEOTIDE SEQUENCE</scope>
    <source>
        <tissue evidence="2">Shoot tip</tissue>
    </source>
</reference>
<sequence length="655" mass="72458">MIGGNNVHGVGQSITTVPQLRPFCCVDFSAQKSTNFSFLFGWGCSSSLHNNKKNPSFSLNKTARKNSNSHCCYCYNSNNNSPRATSALKWDWNRWNRHFSEIEQAESFASLLKFQLEDAIENEDFQEAAKLKIAIAEATSKDNVARIMSQLKNAIDEERYHDASRLCKYTGSGLVGWWVGYSSDSDDPFGRLVRITPGVGRFVGRSYTPRQLVNSSPGTPLFEIFVVKDAEEKYVMQVVCLQRPKGNSTNSTSSPSKSAQVRPTSEAENASVLDVQANDVKVERSEEKSINIEEATEEGIKSVINFLKDKIPGLKVKVMNVKATGEVMEDSDSVKQLMHEDGDKTGSSENSEDDDNNLEEIQPDEDALEGTKDSSDDGKDLDTKLFIGGVVHNNEDTPSKDEYVRLPAEIKNIEKDSFTLHFQGGLDSGSKESKASKAKVATIAAKGVSELMPSDIAKAFWGADKVSSKVSRNVREIVKLAVSQAQKQSNLSEYTNFSRITTSNSSFDPFDGLYVGAFGPYGTEIVQLRRKYGHWNIGDDQSSDVEFFEYVEAVKLTGDLNVPAGQVTFRARIGKESRNSNRGMYPDELGVVASYKGQGRIAEFGFKNPKWVDGELLELNGRGIGPYVKGADLGFLYVVPEQSFLVLFNRLKLPD</sequence>
<dbReference type="EMBL" id="JAPFFI010000020">
    <property type="protein sequence ID" value="KAJ6339826.1"/>
    <property type="molecule type" value="Genomic_DNA"/>
</dbReference>
<dbReference type="PANTHER" id="PTHR33917">
    <property type="entry name" value="PROTEIN EXECUTER 1, CHLOROPLASTIC"/>
    <property type="match status" value="1"/>
</dbReference>
<dbReference type="Proteomes" id="UP001141253">
    <property type="component" value="Chromosome 15W"/>
</dbReference>
<keyword evidence="3" id="KW-1185">Reference proteome</keyword>
<accession>A0ABQ9AIF9</accession>
<proteinExistence type="predicted"/>
<organism evidence="2 3">
    <name type="scientific">Salix suchowensis</name>
    <dbReference type="NCBI Taxonomy" id="1278906"/>
    <lineage>
        <taxon>Eukaryota</taxon>
        <taxon>Viridiplantae</taxon>
        <taxon>Streptophyta</taxon>
        <taxon>Embryophyta</taxon>
        <taxon>Tracheophyta</taxon>
        <taxon>Spermatophyta</taxon>
        <taxon>Magnoliopsida</taxon>
        <taxon>eudicotyledons</taxon>
        <taxon>Gunneridae</taxon>
        <taxon>Pentapetalae</taxon>
        <taxon>rosids</taxon>
        <taxon>fabids</taxon>
        <taxon>Malpighiales</taxon>
        <taxon>Salicaceae</taxon>
        <taxon>Saliceae</taxon>
        <taxon>Salix</taxon>
    </lineage>
</organism>
<feature type="compositionally biased region" description="Polar residues" evidence="1">
    <location>
        <begin position="259"/>
        <end position="268"/>
    </location>
</feature>
<feature type="compositionally biased region" description="Basic and acidic residues" evidence="1">
    <location>
        <begin position="337"/>
        <end position="346"/>
    </location>
</feature>
<dbReference type="Pfam" id="PF12014">
    <property type="entry name" value="Cyclin_D1_bind"/>
    <property type="match status" value="1"/>
</dbReference>
<feature type="compositionally biased region" description="Basic and acidic residues" evidence="1">
    <location>
        <begin position="369"/>
        <end position="379"/>
    </location>
</feature>
<reference evidence="2" key="1">
    <citation type="submission" date="2022-10" db="EMBL/GenBank/DDBJ databases">
        <authorList>
            <person name="Hyden B.L."/>
            <person name="Feng K."/>
            <person name="Yates T."/>
            <person name="Jawdy S."/>
            <person name="Smart L.B."/>
            <person name="Muchero W."/>
        </authorList>
    </citation>
    <scope>NUCLEOTIDE SEQUENCE</scope>
    <source>
        <tissue evidence="2">Shoot tip</tissue>
    </source>
</reference>
<dbReference type="InterPro" id="IPR044680">
    <property type="entry name" value="EX1/2"/>
</dbReference>
<comment type="caution">
    <text evidence="2">The sequence shown here is derived from an EMBL/GenBank/DDBJ whole genome shotgun (WGS) entry which is preliminary data.</text>
</comment>
<feature type="region of interest" description="Disordered" evidence="1">
    <location>
        <begin position="244"/>
        <end position="271"/>
    </location>
</feature>
<feature type="compositionally biased region" description="Acidic residues" evidence="1">
    <location>
        <begin position="350"/>
        <end position="368"/>
    </location>
</feature>
<feature type="compositionally biased region" description="Low complexity" evidence="1">
    <location>
        <begin position="244"/>
        <end position="258"/>
    </location>
</feature>
<evidence type="ECO:0000313" key="2">
    <source>
        <dbReference type="EMBL" id="KAJ6339826.1"/>
    </source>
</evidence>
<feature type="region of interest" description="Disordered" evidence="1">
    <location>
        <begin position="329"/>
        <end position="379"/>
    </location>
</feature>
<name>A0ABQ9AIF9_9ROSI</name>
<evidence type="ECO:0000313" key="3">
    <source>
        <dbReference type="Proteomes" id="UP001141253"/>
    </source>
</evidence>
<protein>
    <recommendedName>
        <fullName evidence="4">Protein EXECUTER 2, chloroplastic</fullName>
    </recommendedName>
</protein>
<gene>
    <name evidence="2" type="ORF">OIU77_007716</name>
</gene>
<evidence type="ECO:0000256" key="1">
    <source>
        <dbReference type="SAM" id="MobiDB-lite"/>
    </source>
</evidence>
<dbReference type="PANTHER" id="PTHR33917:SF2">
    <property type="entry name" value="PROTEIN EXECUTER 2, CHLOROPLASTIC"/>
    <property type="match status" value="1"/>
</dbReference>
<evidence type="ECO:0008006" key="4">
    <source>
        <dbReference type="Google" id="ProtNLM"/>
    </source>
</evidence>